<dbReference type="NCBIfam" id="TIGR03604">
    <property type="entry name" value="TOMM_cyclo_SagD"/>
    <property type="match status" value="1"/>
</dbReference>
<gene>
    <name evidence="3" type="ORF">B0I31_12546</name>
</gene>
<dbReference type="PANTHER" id="PTHR37809:SF1">
    <property type="entry name" value="RIBOSOMAL PROTEIN S12 METHYLTHIOTRANSFERASE ACCESSORY FACTOR YCAO"/>
    <property type="match status" value="1"/>
</dbReference>
<dbReference type="PROSITE" id="PS51664">
    <property type="entry name" value="YCAO"/>
    <property type="match status" value="1"/>
</dbReference>
<dbReference type="InterPro" id="IPR003776">
    <property type="entry name" value="YcaO-like_dom"/>
</dbReference>
<dbReference type="GO" id="GO:0005840">
    <property type="term" value="C:ribosome"/>
    <property type="evidence" value="ECO:0007669"/>
    <property type="project" value="UniProtKB-KW"/>
</dbReference>
<dbReference type="EMBL" id="PYAX01000025">
    <property type="protein sequence ID" value="PSL47139.1"/>
    <property type="molecule type" value="Genomic_DNA"/>
</dbReference>
<evidence type="ECO:0000259" key="2">
    <source>
        <dbReference type="PROSITE" id="PS51664"/>
    </source>
</evidence>
<dbReference type="GO" id="GO:0016740">
    <property type="term" value="F:transferase activity"/>
    <property type="evidence" value="ECO:0007669"/>
    <property type="project" value="UniProtKB-KW"/>
</dbReference>
<dbReference type="Pfam" id="PF02624">
    <property type="entry name" value="YcaO"/>
    <property type="match status" value="1"/>
</dbReference>
<dbReference type="NCBIfam" id="TIGR03882">
    <property type="entry name" value="cyclo_dehyd_2"/>
    <property type="match status" value="1"/>
</dbReference>
<reference evidence="3 4" key="1">
    <citation type="submission" date="2018-03" db="EMBL/GenBank/DDBJ databases">
        <title>Genomic Encyclopedia of Type Strains, Phase III (KMG-III): the genomes of soil and plant-associated and newly described type strains.</title>
        <authorList>
            <person name="Whitman W."/>
        </authorList>
    </citation>
    <scope>NUCLEOTIDE SEQUENCE [LARGE SCALE GENOMIC DNA]</scope>
    <source>
        <strain evidence="3 4">CGMCC 4.7097</strain>
    </source>
</reference>
<dbReference type="PANTHER" id="PTHR37809">
    <property type="entry name" value="RIBOSOMAL PROTEIN S12 METHYLTHIOTRANSFERASE ACCESSORY FACTOR YCAO"/>
    <property type="match status" value="1"/>
</dbReference>
<dbReference type="InterPro" id="IPR027624">
    <property type="entry name" value="TOMM_cyclo_SagD"/>
</dbReference>
<feature type="region of interest" description="Disordered" evidence="1">
    <location>
        <begin position="546"/>
        <end position="569"/>
    </location>
</feature>
<dbReference type="InterPro" id="IPR022291">
    <property type="entry name" value="Bacteriocin_synth_cyclodeHase"/>
</dbReference>
<evidence type="ECO:0000313" key="4">
    <source>
        <dbReference type="Proteomes" id="UP000241118"/>
    </source>
</evidence>
<protein>
    <submittedName>
        <fullName evidence="3">Ribosomal protein S12 methylthiotransferase accessory factor</fullName>
    </submittedName>
</protein>
<name>A0A2P8HLP1_SACCR</name>
<dbReference type="OrthoDB" id="2379922at2"/>
<evidence type="ECO:0000256" key="1">
    <source>
        <dbReference type="SAM" id="MobiDB-lite"/>
    </source>
</evidence>
<accession>A0A2P8HLP1</accession>
<comment type="caution">
    <text evidence="3">The sequence shown here is derived from an EMBL/GenBank/DDBJ whole genome shotgun (WGS) entry which is preliminary data.</text>
</comment>
<dbReference type="AlphaFoldDB" id="A0A2P8HLP1"/>
<keyword evidence="3" id="KW-0689">Ribosomal protein</keyword>
<dbReference type="Proteomes" id="UP000241118">
    <property type="component" value="Unassembled WGS sequence"/>
</dbReference>
<feature type="domain" description="YcaO" evidence="2">
    <location>
        <begin position="204"/>
        <end position="569"/>
    </location>
</feature>
<proteinExistence type="predicted"/>
<dbReference type="Gene3D" id="3.30.1330.230">
    <property type="match status" value="1"/>
</dbReference>
<dbReference type="RefSeq" id="WP_106620218.1">
    <property type="nucleotide sequence ID" value="NZ_PYAX01000025.1"/>
</dbReference>
<sequence>MSVVELTGYTIGDLARVGTDAVVLPIRHDGALTLLGPVVGGGGPGVCLVCAEDTRLAAQSTAVPRRDEDLRLGGVPSPVHGPLIAALTDRVLADPDAYRDRVLAVRTDLSTVSEHRVRPRPDGCPVCAPLPDDTAESAAVVREPVPVAPGTLRGVNPLTDGDALFDALVDQRHGPVVGLSHIGDLSLPAVSARIVTDGEGVQAGFGRTGTFAASERVALFESVERLAGLRPRRTRTVLEASFAELGPDRAVEPTRLGLPDMPSPHVVPYTPDARTRWVHGWSYPRSTAVAVPEHVVYWGRTPGPRFVSETSNGCGTGNSLTEAVLYGLFEVAERDAFLMAWYQRTPLPSLEVRDELTTHLSDRLEQLGYRLECYDATNDLAVPAVLTMARYTGTDSAAPRVFFAAGAGADPDAALRSAAVEVAVDVESAAKRARTDPAEHDRERLLGLLREPELIRTMEDHVAVNGLPEAADRHDFLRPTDPVPPTRPDVPLDDLDALLEHYVTAWAALDLEVIAVDLTDPVERDRLGLHSAKVIVPGTLPMTFGERNRRTHGIPRLRPTGPLLPHPFP</sequence>
<evidence type="ECO:0000313" key="3">
    <source>
        <dbReference type="EMBL" id="PSL47139.1"/>
    </source>
</evidence>
<keyword evidence="3" id="KW-0808">Transferase</keyword>
<keyword evidence="4" id="KW-1185">Reference proteome</keyword>
<keyword evidence="3" id="KW-0687">Ribonucleoprotein</keyword>
<organism evidence="3 4">
    <name type="scientific">Saccharothrix carnea</name>
    <dbReference type="NCBI Taxonomy" id="1280637"/>
    <lineage>
        <taxon>Bacteria</taxon>
        <taxon>Bacillati</taxon>
        <taxon>Actinomycetota</taxon>
        <taxon>Actinomycetes</taxon>
        <taxon>Pseudonocardiales</taxon>
        <taxon>Pseudonocardiaceae</taxon>
        <taxon>Saccharothrix</taxon>
    </lineage>
</organism>